<name>A0A644YQM9_9ZZZZ</name>
<reference evidence="2" key="1">
    <citation type="submission" date="2019-08" db="EMBL/GenBank/DDBJ databases">
        <authorList>
            <person name="Kucharzyk K."/>
            <person name="Murdoch R.W."/>
            <person name="Higgins S."/>
            <person name="Loffler F."/>
        </authorList>
    </citation>
    <scope>NUCLEOTIDE SEQUENCE</scope>
</reference>
<proteinExistence type="predicted"/>
<dbReference type="Pfam" id="PF00563">
    <property type="entry name" value="EAL"/>
    <property type="match status" value="1"/>
</dbReference>
<dbReference type="InterPro" id="IPR035965">
    <property type="entry name" value="PAS-like_dom_sf"/>
</dbReference>
<accession>A0A644YQM9</accession>
<dbReference type="PANTHER" id="PTHR33121">
    <property type="entry name" value="CYCLIC DI-GMP PHOSPHODIESTERASE PDEF"/>
    <property type="match status" value="1"/>
</dbReference>
<comment type="caution">
    <text evidence="2">The sequence shown here is derived from an EMBL/GenBank/DDBJ whole genome shotgun (WGS) entry which is preliminary data.</text>
</comment>
<protein>
    <recommendedName>
        <fullName evidence="1">EAL domain-containing protein</fullName>
    </recommendedName>
</protein>
<dbReference type="PANTHER" id="PTHR33121:SF70">
    <property type="entry name" value="SIGNALING PROTEIN YKOW"/>
    <property type="match status" value="1"/>
</dbReference>
<sequence length="396" mass="45391">MNQALKERQFEIYLQPKVHLITNEIVGAESLVRWNHPTLGLLAPGSFITIFEENGFITKLDAFVWEETCRLLRKWLNEGRNIFPISVNVSRLDLLDSSFFQTITSLVKKYGINPKMLNLELTETAYVKRYDEIKLVTDKLRDYGFSIHMDDFGSGYSALNMLQDIAVDTLKIDLNFMSGFAESGRGRNILSSVIRMAKWLGLPVVIEGVENEEQVAFLKSIGCTVGQGYYFSKPLPVDKFVQSLKENEQKVKPSEQIESSFSPNGLVNIEDFWSPTSAFNLLFNTLQEASAIYEYHDNNLELLRANNSYYELLGIQRENLYFAGTHLLDYIHSEDREQFVMNLPIDESMSPVKHTFRRLVSADRMICLHSQVHFLAGDSERKLYYASISKIQVVAD</sequence>
<dbReference type="EMBL" id="VSSQ01005895">
    <property type="protein sequence ID" value="MPM30806.1"/>
    <property type="molecule type" value="Genomic_DNA"/>
</dbReference>
<dbReference type="SMART" id="SM00052">
    <property type="entry name" value="EAL"/>
    <property type="match status" value="1"/>
</dbReference>
<feature type="domain" description="EAL" evidence="1">
    <location>
        <begin position="1"/>
        <end position="248"/>
    </location>
</feature>
<dbReference type="SUPFAM" id="SSF55785">
    <property type="entry name" value="PYP-like sensor domain (PAS domain)"/>
    <property type="match status" value="1"/>
</dbReference>
<organism evidence="2">
    <name type="scientific">bioreactor metagenome</name>
    <dbReference type="NCBI Taxonomy" id="1076179"/>
    <lineage>
        <taxon>unclassified sequences</taxon>
        <taxon>metagenomes</taxon>
        <taxon>ecological metagenomes</taxon>
    </lineage>
</organism>
<dbReference type="InterPro" id="IPR050706">
    <property type="entry name" value="Cyclic-di-GMP_PDE-like"/>
</dbReference>
<dbReference type="AlphaFoldDB" id="A0A644YQM9"/>
<dbReference type="GO" id="GO:0071111">
    <property type="term" value="F:cyclic-guanylate-specific phosphodiesterase activity"/>
    <property type="evidence" value="ECO:0007669"/>
    <property type="project" value="InterPro"/>
</dbReference>
<dbReference type="Gene3D" id="3.20.20.450">
    <property type="entry name" value="EAL domain"/>
    <property type="match status" value="1"/>
</dbReference>
<gene>
    <name evidence="2" type="ORF">SDC9_77356</name>
</gene>
<dbReference type="PROSITE" id="PS50883">
    <property type="entry name" value="EAL"/>
    <property type="match status" value="1"/>
</dbReference>
<dbReference type="CDD" id="cd01948">
    <property type="entry name" value="EAL"/>
    <property type="match status" value="1"/>
</dbReference>
<evidence type="ECO:0000313" key="2">
    <source>
        <dbReference type="EMBL" id="MPM30806.1"/>
    </source>
</evidence>
<dbReference type="Gene3D" id="3.30.450.20">
    <property type="entry name" value="PAS domain"/>
    <property type="match status" value="1"/>
</dbReference>
<dbReference type="InterPro" id="IPR001633">
    <property type="entry name" value="EAL_dom"/>
</dbReference>
<dbReference type="InterPro" id="IPR035919">
    <property type="entry name" value="EAL_sf"/>
</dbReference>
<evidence type="ECO:0000259" key="1">
    <source>
        <dbReference type="PROSITE" id="PS50883"/>
    </source>
</evidence>
<dbReference type="SUPFAM" id="SSF141868">
    <property type="entry name" value="EAL domain-like"/>
    <property type="match status" value="1"/>
</dbReference>